<name>A0A7K3TJT1_9BIFI</name>
<proteinExistence type="predicted"/>
<gene>
    <name evidence="4" type="ORF">GFD22_07840</name>
</gene>
<dbReference type="GO" id="GO:0016491">
    <property type="term" value="F:oxidoreductase activity"/>
    <property type="evidence" value="ECO:0007669"/>
    <property type="project" value="UniProtKB-KW"/>
</dbReference>
<dbReference type="InterPro" id="IPR050463">
    <property type="entry name" value="Gfo/Idh/MocA_oxidrdct_glycsds"/>
</dbReference>
<evidence type="ECO:0000256" key="1">
    <source>
        <dbReference type="ARBA" id="ARBA00023002"/>
    </source>
</evidence>
<dbReference type="InterPro" id="IPR036291">
    <property type="entry name" value="NAD(P)-bd_dom_sf"/>
</dbReference>
<dbReference type="Pfam" id="PF22725">
    <property type="entry name" value="GFO_IDH_MocA_C3"/>
    <property type="match status" value="1"/>
</dbReference>
<reference evidence="4 5" key="1">
    <citation type="submission" date="2019-10" db="EMBL/GenBank/DDBJ databases">
        <title>Bifidobacterium from non-human primates.</title>
        <authorList>
            <person name="Modesto M."/>
        </authorList>
    </citation>
    <scope>NUCLEOTIDE SEQUENCE [LARGE SCALE GENOMIC DNA]</scope>
    <source>
        <strain evidence="4 5">TREC</strain>
    </source>
</reference>
<keyword evidence="1" id="KW-0560">Oxidoreductase</keyword>
<dbReference type="SUPFAM" id="SSF55347">
    <property type="entry name" value="Glyceraldehyde-3-phosphate dehydrogenase-like, C-terminal domain"/>
    <property type="match status" value="1"/>
</dbReference>
<dbReference type="InterPro" id="IPR000683">
    <property type="entry name" value="Gfo/Idh/MocA-like_OxRdtase_N"/>
</dbReference>
<dbReference type="InterPro" id="IPR055170">
    <property type="entry name" value="GFO_IDH_MocA-like_dom"/>
</dbReference>
<feature type="domain" description="Gfo/Idh/MocA-like oxidoreductase N-terminal" evidence="2">
    <location>
        <begin position="12"/>
        <end position="159"/>
    </location>
</feature>
<dbReference type="Pfam" id="PF01408">
    <property type="entry name" value="GFO_IDH_MocA"/>
    <property type="match status" value="1"/>
</dbReference>
<dbReference type="EMBL" id="WHZY01000012">
    <property type="protein sequence ID" value="NEG78880.1"/>
    <property type="molecule type" value="Genomic_DNA"/>
</dbReference>
<evidence type="ECO:0000313" key="4">
    <source>
        <dbReference type="EMBL" id="NEG78880.1"/>
    </source>
</evidence>
<evidence type="ECO:0000259" key="2">
    <source>
        <dbReference type="Pfam" id="PF01408"/>
    </source>
</evidence>
<dbReference type="OrthoDB" id="9815825at2"/>
<comment type="caution">
    <text evidence="4">The sequence shown here is derived from an EMBL/GenBank/DDBJ whole genome shotgun (WGS) entry which is preliminary data.</text>
</comment>
<dbReference type="GO" id="GO:0000166">
    <property type="term" value="F:nucleotide binding"/>
    <property type="evidence" value="ECO:0007669"/>
    <property type="project" value="InterPro"/>
</dbReference>
<organism evidence="4 5">
    <name type="scientific">Bifidobacterium avesanii</name>
    <dbReference type="NCBI Taxonomy" id="1798157"/>
    <lineage>
        <taxon>Bacteria</taxon>
        <taxon>Bacillati</taxon>
        <taxon>Actinomycetota</taxon>
        <taxon>Actinomycetes</taxon>
        <taxon>Bifidobacteriales</taxon>
        <taxon>Bifidobacteriaceae</taxon>
        <taxon>Bifidobacterium</taxon>
    </lineage>
</organism>
<dbReference type="Gene3D" id="3.30.360.10">
    <property type="entry name" value="Dihydrodipicolinate Reductase, domain 2"/>
    <property type="match status" value="1"/>
</dbReference>
<keyword evidence="5" id="KW-1185">Reference proteome</keyword>
<accession>A0A7K3TJT1</accession>
<dbReference type="PANTHER" id="PTHR43818">
    <property type="entry name" value="BCDNA.GH03377"/>
    <property type="match status" value="1"/>
</dbReference>
<protein>
    <submittedName>
        <fullName evidence="4">Gfo/Idh/MocA family oxidoreductase</fullName>
    </submittedName>
</protein>
<dbReference type="SUPFAM" id="SSF51735">
    <property type="entry name" value="NAD(P)-binding Rossmann-fold domains"/>
    <property type="match status" value="1"/>
</dbReference>
<dbReference type="RefSeq" id="WP_152350605.1">
    <property type="nucleotide sequence ID" value="NZ_WBSN01000011.1"/>
</dbReference>
<dbReference type="AlphaFoldDB" id="A0A7K3TJT1"/>
<dbReference type="Gene3D" id="3.40.50.720">
    <property type="entry name" value="NAD(P)-binding Rossmann-like Domain"/>
    <property type="match status" value="1"/>
</dbReference>
<evidence type="ECO:0000313" key="5">
    <source>
        <dbReference type="Proteomes" id="UP000469763"/>
    </source>
</evidence>
<dbReference type="PANTHER" id="PTHR43818:SF11">
    <property type="entry name" value="BCDNA.GH03377"/>
    <property type="match status" value="1"/>
</dbReference>
<dbReference type="Proteomes" id="UP000469763">
    <property type="component" value="Unassembled WGS sequence"/>
</dbReference>
<sequence>MEDRQPAQRPVRLALIGAGSMGRNYARLIGEHAANRTDRTAGVDRTNCAGSPLSITAVVSRHEETTRWVRETLGDGVFVAPTADALYAADADATGAATGAATGDAETTLFDAVLIVTPQESHPALVEQALRHGKHVLCDKPAGKSVKQCEPMLATARANAPDLVCAMIFQQRMFARHRRIRELIRSGALGEIRRAQLVDSQYFRTVAYHHSRPWRSSWAHEGGGVLVSQGPHILDLWQWLFGMPSTVHATIPFGKYNDFAVDDESTLVMTYPNRMTGTFIITTGEGVGETRLDVQGTRGQLVMEGDLLRIWRYDRDTADYRRETTCFNASELGVEYREETLPEPDGWAAYWALMENFAVAVRSQGQSRSRGRDQKDAVEPVATLESGIRSLEIADAAYLSAWEDRTVTLPLDADRFERALQTHIAAEA</sequence>
<feature type="domain" description="GFO/IDH/MocA-like oxidoreductase" evidence="3">
    <location>
        <begin position="177"/>
        <end position="301"/>
    </location>
</feature>
<evidence type="ECO:0000259" key="3">
    <source>
        <dbReference type="Pfam" id="PF22725"/>
    </source>
</evidence>